<reference evidence="1 2" key="1">
    <citation type="submission" date="2017-01" db="EMBL/GenBank/DDBJ databases">
        <title>Draft genome sequence of an E. coli strain isolated from human, in Amazon, Brazil.</title>
        <authorList>
            <person name="Moura Q."/>
            <person name="Fernandes M.R."/>
            <person name="Cerdeira L."/>
            <person name="Vianello M."/>
            <person name="Souza T.A."/>
            <person name="Ienne S."/>
            <person name="Lincopan N."/>
        </authorList>
    </citation>
    <scope>NUCLEOTIDE SEQUENCE [LARGE SCALE GENOMIC DNA]</scope>
    <source>
        <strain evidence="1 2">ICBEcBL-II-13</strain>
    </source>
</reference>
<dbReference type="Proteomes" id="UP000188967">
    <property type="component" value="Unassembled WGS sequence"/>
</dbReference>
<sequence>MGNVKTKQQIQFRLSGALDLALQNEAARRGMSPNELAKKMVVNELTNVGASTFKGDVLLKHVLSSSFNIVHLVVFMIMKENPEVTEEAATEIASEFVFSKSNKRVGNLLKQLGVED</sequence>
<organism evidence="1 2">
    <name type="scientific">Escherichia coli</name>
    <dbReference type="NCBI Taxonomy" id="562"/>
    <lineage>
        <taxon>Bacteria</taxon>
        <taxon>Pseudomonadati</taxon>
        <taxon>Pseudomonadota</taxon>
        <taxon>Gammaproteobacteria</taxon>
        <taxon>Enterobacterales</taxon>
        <taxon>Enterobacteriaceae</taxon>
        <taxon>Escherichia</taxon>
    </lineage>
</organism>
<gene>
    <name evidence="1" type="ORF">BXT93_09440</name>
</gene>
<accession>A0A1V2GHJ0</accession>
<name>A0A1V2GHJ0_ECOLX</name>
<dbReference type="AlphaFoldDB" id="A0A1V2GHJ0"/>
<evidence type="ECO:0000313" key="1">
    <source>
        <dbReference type="EMBL" id="ONG35168.1"/>
    </source>
</evidence>
<protein>
    <submittedName>
        <fullName evidence="1">Uncharacterized protein</fullName>
    </submittedName>
</protein>
<dbReference type="EMBL" id="MTPS01000135">
    <property type="protein sequence ID" value="ONG35168.1"/>
    <property type="molecule type" value="Genomic_DNA"/>
</dbReference>
<comment type="caution">
    <text evidence="1">The sequence shown here is derived from an EMBL/GenBank/DDBJ whole genome shotgun (WGS) entry which is preliminary data.</text>
</comment>
<proteinExistence type="predicted"/>
<dbReference type="RefSeq" id="WP_076795180.1">
    <property type="nucleotide sequence ID" value="NZ_JAKVSX010000045.1"/>
</dbReference>
<evidence type="ECO:0000313" key="2">
    <source>
        <dbReference type="Proteomes" id="UP000188967"/>
    </source>
</evidence>